<name>A0A7N0TMW7_KALFE</name>
<organism evidence="1 2">
    <name type="scientific">Kalanchoe fedtschenkoi</name>
    <name type="common">Lavender scallops</name>
    <name type="synonym">South American air plant</name>
    <dbReference type="NCBI Taxonomy" id="63787"/>
    <lineage>
        <taxon>Eukaryota</taxon>
        <taxon>Viridiplantae</taxon>
        <taxon>Streptophyta</taxon>
        <taxon>Embryophyta</taxon>
        <taxon>Tracheophyta</taxon>
        <taxon>Spermatophyta</taxon>
        <taxon>Magnoliopsida</taxon>
        <taxon>eudicotyledons</taxon>
        <taxon>Gunneridae</taxon>
        <taxon>Pentapetalae</taxon>
        <taxon>Saxifragales</taxon>
        <taxon>Crassulaceae</taxon>
        <taxon>Kalanchoe</taxon>
    </lineage>
</organism>
<evidence type="ECO:0000313" key="2">
    <source>
        <dbReference type="Proteomes" id="UP000594263"/>
    </source>
</evidence>
<sequence length="49" mass="5989">MNLACCEDQIHLCAKHYVYHIRKYQSKSFRCEYLKFPFHSHNKFVTCGY</sequence>
<dbReference type="AlphaFoldDB" id="A0A7N0TMW7"/>
<reference evidence="1" key="1">
    <citation type="submission" date="2021-01" db="UniProtKB">
        <authorList>
            <consortium name="EnsemblPlants"/>
        </authorList>
    </citation>
    <scope>IDENTIFICATION</scope>
</reference>
<dbReference type="Proteomes" id="UP000594263">
    <property type="component" value="Unplaced"/>
</dbReference>
<dbReference type="Gramene" id="Kaladp0040s0378.1.v1.1">
    <property type="protein sequence ID" value="Kaladp0040s0378.1.v1.1.CDS.1"/>
    <property type="gene ID" value="Kaladp0040s0378.v1.1"/>
</dbReference>
<dbReference type="EnsemblPlants" id="Kaladp0040s0378.1.v1.1">
    <property type="protein sequence ID" value="Kaladp0040s0378.1.v1.1.CDS.1"/>
    <property type="gene ID" value="Kaladp0040s0378.v1.1"/>
</dbReference>
<proteinExistence type="predicted"/>
<keyword evidence="2" id="KW-1185">Reference proteome</keyword>
<protein>
    <submittedName>
        <fullName evidence="1">Uncharacterized protein</fullName>
    </submittedName>
</protein>
<accession>A0A7N0TMW7</accession>
<evidence type="ECO:0000313" key="1">
    <source>
        <dbReference type="EnsemblPlants" id="Kaladp0040s0378.1.v1.1.CDS.1"/>
    </source>
</evidence>